<dbReference type="SUPFAM" id="SSF161098">
    <property type="entry name" value="MetI-like"/>
    <property type="match status" value="1"/>
</dbReference>
<keyword evidence="3" id="KW-1003">Cell membrane</keyword>
<dbReference type="InterPro" id="IPR000515">
    <property type="entry name" value="MetI-like"/>
</dbReference>
<gene>
    <name evidence="9" type="ORF">A8990_11830</name>
</gene>
<dbReference type="PROSITE" id="PS50928">
    <property type="entry name" value="ABC_TM1"/>
    <property type="match status" value="1"/>
</dbReference>
<name>A0A3D9RWQ1_9BACL</name>
<dbReference type="InterPro" id="IPR035906">
    <property type="entry name" value="MetI-like_sf"/>
</dbReference>
<keyword evidence="5 7" id="KW-1133">Transmembrane helix</keyword>
<evidence type="ECO:0000256" key="6">
    <source>
        <dbReference type="ARBA" id="ARBA00023136"/>
    </source>
</evidence>
<feature type="transmembrane region" description="Helical" evidence="7">
    <location>
        <begin position="143"/>
        <end position="164"/>
    </location>
</feature>
<comment type="similarity">
    <text evidence="7">Belongs to the binding-protein-dependent transport system permease family.</text>
</comment>
<feature type="domain" description="ABC transmembrane type-1" evidence="8">
    <location>
        <begin position="71"/>
        <end position="279"/>
    </location>
</feature>
<evidence type="ECO:0000256" key="1">
    <source>
        <dbReference type="ARBA" id="ARBA00004651"/>
    </source>
</evidence>
<dbReference type="AlphaFoldDB" id="A0A3D9RWQ1"/>
<dbReference type="RefSeq" id="WP_116190024.1">
    <property type="nucleotide sequence ID" value="NZ_QTTN01000018.1"/>
</dbReference>
<evidence type="ECO:0000256" key="7">
    <source>
        <dbReference type="RuleBase" id="RU363032"/>
    </source>
</evidence>
<reference evidence="9 10" key="1">
    <citation type="submission" date="2018-08" db="EMBL/GenBank/DDBJ databases">
        <title>Genomic Encyclopedia of Type Strains, Phase III (KMG-III): the genomes of soil and plant-associated and newly described type strains.</title>
        <authorList>
            <person name="Whitman W."/>
        </authorList>
    </citation>
    <scope>NUCLEOTIDE SEQUENCE [LARGE SCALE GENOMIC DNA]</scope>
    <source>
        <strain evidence="9 10">CGMCC 1.10966</strain>
    </source>
</reference>
<evidence type="ECO:0000256" key="3">
    <source>
        <dbReference type="ARBA" id="ARBA00022475"/>
    </source>
</evidence>
<dbReference type="GO" id="GO:0055085">
    <property type="term" value="P:transmembrane transport"/>
    <property type="evidence" value="ECO:0007669"/>
    <property type="project" value="InterPro"/>
</dbReference>
<dbReference type="PANTHER" id="PTHR43744">
    <property type="entry name" value="ABC TRANSPORTER PERMEASE PROTEIN MG189-RELATED-RELATED"/>
    <property type="match status" value="1"/>
</dbReference>
<dbReference type="Gene3D" id="1.10.3720.10">
    <property type="entry name" value="MetI-like"/>
    <property type="match status" value="1"/>
</dbReference>
<evidence type="ECO:0000256" key="2">
    <source>
        <dbReference type="ARBA" id="ARBA00022448"/>
    </source>
</evidence>
<dbReference type="CDD" id="cd06261">
    <property type="entry name" value="TM_PBP2"/>
    <property type="match status" value="1"/>
</dbReference>
<feature type="transmembrane region" description="Helical" evidence="7">
    <location>
        <begin position="185"/>
        <end position="207"/>
    </location>
</feature>
<keyword evidence="2 7" id="KW-0813">Transport</keyword>
<evidence type="ECO:0000259" key="8">
    <source>
        <dbReference type="PROSITE" id="PS50928"/>
    </source>
</evidence>
<comment type="subcellular location">
    <subcellularLocation>
        <location evidence="1 7">Cell membrane</location>
        <topology evidence="1 7">Multi-pass membrane protein</topology>
    </subcellularLocation>
</comment>
<evidence type="ECO:0000256" key="4">
    <source>
        <dbReference type="ARBA" id="ARBA00022692"/>
    </source>
</evidence>
<keyword evidence="6 7" id="KW-0472">Membrane</keyword>
<feature type="transmembrane region" description="Helical" evidence="7">
    <location>
        <begin position="12"/>
        <end position="35"/>
    </location>
</feature>
<evidence type="ECO:0000313" key="9">
    <source>
        <dbReference type="EMBL" id="REE81506.1"/>
    </source>
</evidence>
<dbReference type="Pfam" id="PF00528">
    <property type="entry name" value="BPD_transp_1"/>
    <property type="match status" value="1"/>
</dbReference>
<keyword evidence="10" id="KW-1185">Reference proteome</keyword>
<dbReference type="GO" id="GO:0005886">
    <property type="term" value="C:plasma membrane"/>
    <property type="evidence" value="ECO:0007669"/>
    <property type="project" value="UniProtKB-SubCell"/>
</dbReference>
<comment type="caution">
    <text evidence="9">The sequence shown here is derived from an EMBL/GenBank/DDBJ whole genome shotgun (WGS) entry which is preliminary data.</text>
</comment>
<proteinExistence type="inferred from homology"/>
<keyword evidence="4 7" id="KW-0812">Transmembrane</keyword>
<feature type="transmembrane region" description="Helical" evidence="7">
    <location>
        <begin position="260"/>
        <end position="279"/>
    </location>
</feature>
<protein>
    <submittedName>
        <fullName evidence="9">Putative aldouronate transport system permease protein</fullName>
    </submittedName>
</protein>
<dbReference type="Proteomes" id="UP000256304">
    <property type="component" value="Unassembled WGS sequence"/>
</dbReference>
<feature type="transmembrane region" description="Helical" evidence="7">
    <location>
        <begin position="112"/>
        <end position="131"/>
    </location>
</feature>
<evidence type="ECO:0000313" key="10">
    <source>
        <dbReference type="Proteomes" id="UP000256304"/>
    </source>
</evidence>
<organism evidence="9 10">
    <name type="scientific">Paenibacillus taihuensis</name>
    <dbReference type="NCBI Taxonomy" id="1156355"/>
    <lineage>
        <taxon>Bacteria</taxon>
        <taxon>Bacillati</taxon>
        <taxon>Bacillota</taxon>
        <taxon>Bacilli</taxon>
        <taxon>Bacillales</taxon>
        <taxon>Paenibacillaceae</taxon>
        <taxon>Paenibacillus</taxon>
    </lineage>
</organism>
<evidence type="ECO:0000256" key="5">
    <source>
        <dbReference type="ARBA" id="ARBA00022989"/>
    </source>
</evidence>
<feature type="transmembrane region" description="Helical" evidence="7">
    <location>
        <begin position="82"/>
        <end position="100"/>
    </location>
</feature>
<dbReference type="PANTHER" id="PTHR43744:SF9">
    <property type="entry name" value="POLYGALACTURONAN_RHAMNOGALACTURONAN TRANSPORT SYSTEM PERMEASE PROTEIN YTCP"/>
    <property type="match status" value="1"/>
</dbReference>
<sequence>MGIKLTREDIAINTVVYAILTFLAVITLIPLLNIFSISLSDSAKATAGLVTIYPLGLSWNTYITIFKDHAILTAAGVSFERVLLALVIDMVLVVLASYPLSKTTKAFRSRNIYMWTVIGTMLFGPSTIPMFFTVKDMHMLGTIWALVIPGAVGQFYIILMINYFRSIPSELEESASMDGAGPWRRLLQIYVPLSMPIMATIALFVVVGNWNAYYDGLIYAIQTSDYPLQTYIQQLVVSYDTTIRDIEQVKSLLAVSNRSLTAAKLVVTMIPILIVYPFMQKYFISGIMLGSVKE</sequence>
<accession>A0A3D9RWQ1</accession>
<dbReference type="OrthoDB" id="2544412at2"/>
<dbReference type="EMBL" id="QTTN01000018">
    <property type="protein sequence ID" value="REE81506.1"/>
    <property type="molecule type" value="Genomic_DNA"/>
</dbReference>